<evidence type="ECO:0000256" key="5">
    <source>
        <dbReference type="ARBA" id="ARBA00022801"/>
    </source>
</evidence>
<organism evidence="10 11">
    <name type="scientific">Eleutherodactylus coqui</name>
    <name type="common">Puerto Rican coqui</name>
    <dbReference type="NCBI Taxonomy" id="57060"/>
    <lineage>
        <taxon>Eukaryota</taxon>
        <taxon>Metazoa</taxon>
        <taxon>Chordata</taxon>
        <taxon>Craniata</taxon>
        <taxon>Vertebrata</taxon>
        <taxon>Euteleostomi</taxon>
        <taxon>Amphibia</taxon>
        <taxon>Batrachia</taxon>
        <taxon>Anura</taxon>
        <taxon>Neobatrachia</taxon>
        <taxon>Hyloidea</taxon>
        <taxon>Eleutherodactylidae</taxon>
        <taxon>Eleutherodactylinae</taxon>
        <taxon>Eleutherodactylus</taxon>
        <taxon>Eleutherodactylus</taxon>
    </lineage>
</organism>
<sequence length="720" mass="82806">MKRPRISSHKKNTSSARPSKWSRQRRNSNSFIPKDEDISPSERWNDDSLKNDLQDQQIAGNEANAQKRSKFAGQTSGIKSAEGGKLKKFYFPSGIDRPRNPASLAQATKQDKKWTSSPVSITNLVHEDSTSVPPKKIAKARRYKDESSHGLVAAKRRSRRLNQRCSGGLWLLKSCDLLNIGRVPLFMMQRKLFPITACGKLQSEKLRARKKSYRLLDFNWMWFQKDFWNCCKKTLRGRIDKAVSYLKLKLQRHLRAGRRPYDMNKNTSGILYEIPQCTTKSCLRDDAAVKLPSVETSFGNVASSVSLLKDSQQTLLCTPAQWCCADSLTKKASDVPVLHNQPDDLCVLLNEKEVYISCQEETTAHGEKDDEQIPLTPDKLQDCASDSFGFQENASMDKVENGDESCPMDLDDSTDSDIFNTKLLDHPYCKSPMQQSTCDGLDIQGLQNGQKITSHVPDEQIAACICDFLNDFVKKYGSLIPVTEKDVFTRLKEVFNQDFSDRIPFISKELAKCRARSSRHIGCGFRICYNKHTLYMEDLITLDEQQWLNDQVINMYGDLIMDSAPDKIHFFNTFFHKQLVTKGYDGVKRWTRKVDLFKKTLLLIPIHLQVHWALVAVNIQNKTITFYDSQGLNLKFCTDNILKYIMTEAKERNHPEFLQGWQTTVKKCIPLQKNDFDCGVFMLQYCKCLAQEQPFLFSQEDMPLIRKWIYKELCEHRLMD</sequence>
<dbReference type="FunFam" id="3.40.395.10:FF:000002">
    <property type="entry name" value="Putative sentrin-specific protease 5"/>
    <property type="match status" value="1"/>
</dbReference>
<comment type="similarity">
    <text evidence="2">Belongs to the peptidase C48 family.</text>
</comment>
<accession>A0A8J6FWL4</accession>
<comment type="subcellular location">
    <subcellularLocation>
        <location evidence="1">Nucleus</location>
        <location evidence="1">Nucleolus</location>
    </subcellularLocation>
</comment>
<evidence type="ECO:0000256" key="6">
    <source>
        <dbReference type="ARBA" id="ARBA00022807"/>
    </source>
</evidence>
<dbReference type="GO" id="GO:0006508">
    <property type="term" value="P:proteolysis"/>
    <property type="evidence" value="ECO:0007669"/>
    <property type="project" value="UniProtKB-KW"/>
</dbReference>
<dbReference type="AlphaFoldDB" id="A0A8J6FWL4"/>
<feature type="domain" description="Ubiquitin-like protease family profile" evidence="9">
    <location>
        <begin position="532"/>
        <end position="689"/>
    </location>
</feature>
<evidence type="ECO:0000256" key="4">
    <source>
        <dbReference type="ARBA" id="ARBA00022786"/>
    </source>
</evidence>
<dbReference type="PROSITE" id="PS50600">
    <property type="entry name" value="ULP_PROTEASE"/>
    <property type="match status" value="1"/>
</dbReference>
<evidence type="ECO:0000256" key="7">
    <source>
        <dbReference type="ARBA" id="ARBA00023242"/>
    </source>
</evidence>
<keyword evidence="4" id="KW-0833">Ubl conjugation pathway</keyword>
<dbReference type="SUPFAM" id="SSF54001">
    <property type="entry name" value="Cysteine proteinases"/>
    <property type="match status" value="1"/>
</dbReference>
<dbReference type="PANTHER" id="PTHR12606">
    <property type="entry name" value="SENTRIN/SUMO-SPECIFIC PROTEASE"/>
    <property type="match status" value="1"/>
</dbReference>
<dbReference type="Gene3D" id="3.40.395.10">
    <property type="entry name" value="Adenoviral Proteinase, Chain A"/>
    <property type="match status" value="1"/>
</dbReference>
<evidence type="ECO:0000256" key="8">
    <source>
        <dbReference type="SAM" id="MobiDB-lite"/>
    </source>
</evidence>
<dbReference type="InterPro" id="IPR045577">
    <property type="entry name" value="SENP3_5_cons_dom"/>
</dbReference>
<feature type="region of interest" description="Disordered" evidence="8">
    <location>
        <begin position="90"/>
        <end position="120"/>
    </location>
</feature>
<dbReference type="Proteomes" id="UP000770717">
    <property type="component" value="Unassembled WGS sequence"/>
</dbReference>
<gene>
    <name evidence="10" type="ORF">GDO78_001714</name>
</gene>
<dbReference type="InterPro" id="IPR003653">
    <property type="entry name" value="Peptidase_C48_C"/>
</dbReference>
<protein>
    <recommendedName>
        <fullName evidence="9">Ubiquitin-like protease family profile domain-containing protein</fullName>
    </recommendedName>
</protein>
<feature type="region of interest" description="Disordered" evidence="8">
    <location>
        <begin position="1"/>
        <end position="78"/>
    </location>
</feature>
<dbReference type="Pfam" id="PF19722">
    <property type="entry name" value="SENP3_5_N"/>
    <property type="match status" value="1"/>
</dbReference>
<dbReference type="GO" id="GO:0016926">
    <property type="term" value="P:protein desumoylation"/>
    <property type="evidence" value="ECO:0007669"/>
    <property type="project" value="TreeGrafter"/>
</dbReference>
<dbReference type="Pfam" id="PF02902">
    <property type="entry name" value="Peptidase_C48"/>
    <property type="match status" value="1"/>
</dbReference>
<comment type="caution">
    <text evidence="10">The sequence shown here is derived from an EMBL/GenBank/DDBJ whole genome shotgun (WGS) entry which is preliminary data.</text>
</comment>
<keyword evidence="5" id="KW-0378">Hydrolase</keyword>
<keyword evidence="3" id="KW-0645">Protease</keyword>
<dbReference type="GO" id="GO:0005730">
    <property type="term" value="C:nucleolus"/>
    <property type="evidence" value="ECO:0007669"/>
    <property type="project" value="UniProtKB-SubCell"/>
</dbReference>
<feature type="compositionally biased region" description="Polar residues" evidence="8">
    <location>
        <begin position="54"/>
        <end position="78"/>
    </location>
</feature>
<evidence type="ECO:0000256" key="2">
    <source>
        <dbReference type="ARBA" id="ARBA00005234"/>
    </source>
</evidence>
<evidence type="ECO:0000313" key="10">
    <source>
        <dbReference type="EMBL" id="KAG9493995.1"/>
    </source>
</evidence>
<feature type="compositionally biased region" description="Basic and acidic residues" evidence="8">
    <location>
        <begin position="43"/>
        <end position="53"/>
    </location>
</feature>
<dbReference type="PANTHER" id="PTHR12606:SF10">
    <property type="entry name" value="SENTRIN-SPECIFIC PROTEASE 5"/>
    <property type="match status" value="1"/>
</dbReference>
<dbReference type="OrthoDB" id="1939479at2759"/>
<dbReference type="EMBL" id="WNTK01000001">
    <property type="protein sequence ID" value="KAG9493995.1"/>
    <property type="molecule type" value="Genomic_DNA"/>
</dbReference>
<evidence type="ECO:0000256" key="1">
    <source>
        <dbReference type="ARBA" id="ARBA00004604"/>
    </source>
</evidence>
<reference evidence="10" key="1">
    <citation type="thesis" date="2020" institute="ProQuest LLC" country="789 East Eisenhower Parkway, Ann Arbor, MI, USA">
        <title>Comparative Genomics and Chromosome Evolution.</title>
        <authorList>
            <person name="Mudd A.B."/>
        </authorList>
    </citation>
    <scope>NUCLEOTIDE SEQUENCE</scope>
    <source>
        <strain evidence="10">HN-11 Male</strain>
        <tissue evidence="10">Kidney and liver</tissue>
    </source>
</reference>
<keyword evidence="11" id="KW-1185">Reference proteome</keyword>
<feature type="compositionally biased region" description="Basic residues" evidence="8">
    <location>
        <begin position="1"/>
        <end position="12"/>
    </location>
</feature>
<keyword evidence="7" id="KW-0539">Nucleus</keyword>
<keyword evidence="6" id="KW-0788">Thiol protease</keyword>
<evidence type="ECO:0000259" key="9">
    <source>
        <dbReference type="PROSITE" id="PS50600"/>
    </source>
</evidence>
<evidence type="ECO:0000256" key="3">
    <source>
        <dbReference type="ARBA" id="ARBA00022670"/>
    </source>
</evidence>
<evidence type="ECO:0000313" key="11">
    <source>
        <dbReference type="Proteomes" id="UP000770717"/>
    </source>
</evidence>
<proteinExistence type="inferred from homology"/>
<dbReference type="InterPro" id="IPR038765">
    <property type="entry name" value="Papain-like_cys_pep_sf"/>
</dbReference>
<name>A0A8J6FWL4_ELECQ</name>
<dbReference type="GO" id="GO:0016929">
    <property type="term" value="F:deSUMOylase activity"/>
    <property type="evidence" value="ECO:0007669"/>
    <property type="project" value="TreeGrafter"/>
</dbReference>